<sequence>MNVTVATNRFRLANGFGDSLARGRRFLDHDDPFYADLPLERFLF</sequence>
<proteinExistence type="predicted"/>
<keyword evidence="2" id="KW-1185">Reference proteome</keyword>
<dbReference type="AlphaFoldDB" id="A0A0H3ATV1"/>
<dbReference type="EMBL" id="CP000708">
    <property type="protein sequence ID" value="ABQ61918.1"/>
    <property type="molecule type" value="Genomic_DNA"/>
</dbReference>
<name>A0A0H3ATV1_BRUO2</name>
<evidence type="ECO:0000313" key="2">
    <source>
        <dbReference type="Proteomes" id="UP000006383"/>
    </source>
</evidence>
<accession>A0A0H3ATV1</accession>
<dbReference type="Proteomes" id="UP000006383">
    <property type="component" value="Chromosome I"/>
</dbReference>
<dbReference type="KEGG" id="bov:BOV_0702"/>
<dbReference type="HOGENOM" id="CLU_217875_0_0_5"/>
<gene>
    <name evidence="1" type="ordered locus">BOV_0702</name>
</gene>
<organism evidence="1 2">
    <name type="scientific">Brucella ovis (strain ATCC 25840 / 63/290 / NCTC 10512)</name>
    <dbReference type="NCBI Taxonomy" id="444178"/>
    <lineage>
        <taxon>Bacteria</taxon>
        <taxon>Pseudomonadati</taxon>
        <taxon>Pseudomonadota</taxon>
        <taxon>Alphaproteobacteria</taxon>
        <taxon>Hyphomicrobiales</taxon>
        <taxon>Brucellaceae</taxon>
        <taxon>Brucella/Ochrobactrum group</taxon>
        <taxon>Brucella</taxon>
    </lineage>
</organism>
<evidence type="ECO:0000313" key="1">
    <source>
        <dbReference type="EMBL" id="ABQ61918.1"/>
    </source>
</evidence>
<reference evidence="2" key="1">
    <citation type="journal article" date="2009" name="PLoS ONE">
        <title>Genome degradation in Brucella ovis corresponds with narrowing of its host range and tissue tropism.</title>
        <authorList>
            <person name="Tsolis R.M."/>
            <person name="Seshadri R."/>
            <person name="Santos R.L."/>
            <person name="Sangari F.J."/>
            <person name="Lobo J.M."/>
            <person name="de Jong M.F."/>
            <person name="Ren Q."/>
            <person name="Myers G."/>
            <person name="Brinkac L.M."/>
            <person name="Nelson W.C."/>
            <person name="Deboy R.T."/>
            <person name="Angiuoli S."/>
            <person name="Khouri H."/>
            <person name="Dimitrov G."/>
            <person name="Robinson J.R."/>
            <person name="Mulligan S."/>
            <person name="Walker R.L."/>
            <person name="Elzer P.E."/>
            <person name="Hassan K.A."/>
            <person name="Paulsen I.T."/>
        </authorList>
    </citation>
    <scope>NUCLEOTIDE SEQUENCE [LARGE SCALE GENOMIC DNA]</scope>
    <source>
        <strain evidence="2">ATCC 25840 / 63/290 / NCTC 10512</strain>
    </source>
</reference>
<protein>
    <submittedName>
        <fullName evidence="1">Uncharacterized protein</fullName>
    </submittedName>
</protein>